<dbReference type="CDD" id="cd01671">
    <property type="entry name" value="CARD"/>
    <property type="match status" value="1"/>
</dbReference>
<feature type="coiled-coil region" evidence="2">
    <location>
        <begin position="205"/>
        <end position="257"/>
    </location>
</feature>
<accession>A0A1S3HFL0</accession>
<dbReference type="AlphaFoldDB" id="A0A1S3HFL0"/>
<dbReference type="STRING" id="7574.A0A1S3HFL0"/>
<name>A0A1S3HFL0_LINAN</name>
<dbReference type="SUPFAM" id="SSF52540">
    <property type="entry name" value="P-loop containing nucleoside triphosphate hydrolases"/>
    <property type="match status" value="1"/>
</dbReference>
<evidence type="ECO:0000256" key="1">
    <source>
        <dbReference type="ARBA" id="ARBA00022737"/>
    </source>
</evidence>
<keyword evidence="4" id="KW-1185">Reference proteome</keyword>
<dbReference type="GeneID" id="106154857"/>
<keyword evidence="1" id="KW-0677">Repeat</keyword>
<evidence type="ECO:0000313" key="4">
    <source>
        <dbReference type="Proteomes" id="UP000085678"/>
    </source>
</evidence>
<dbReference type="Pfam" id="PF00619">
    <property type="entry name" value="CARD"/>
    <property type="match status" value="1"/>
</dbReference>
<evidence type="ECO:0000256" key="2">
    <source>
        <dbReference type="SAM" id="Coils"/>
    </source>
</evidence>
<dbReference type="PROSITE" id="PS50209">
    <property type="entry name" value="CARD"/>
    <property type="match status" value="1"/>
</dbReference>
<dbReference type="KEGG" id="lak:106154857"/>
<dbReference type="Pfam" id="PF25497">
    <property type="entry name" value="COR-B"/>
    <property type="match status" value="1"/>
</dbReference>
<dbReference type="Proteomes" id="UP000085678">
    <property type="component" value="Unplaced"/>
</dbReference>
<dbReference type="SUPFAM" id="SSF47986">
    <property type="entry name" value="DEATH domain"/>
    <property type="match status" value="1"/>
</dbReference>
<feature type="domain" description="CARD" evidence="3">
    <location>
        <begin position="652"/>
        <end position="743"/>
    </location>
</feature>
<reference evidence="5" key="1">
    <citation type="submission" date="2025-08" db="UniProtKB">
        <authorList>
            <consortium name="RefSeq"/>
        </authorList>
    </citation>
    <scope>IDENTIFICATION</scope>
    <source>
        <tissue evidence="5">Gonads</tissue>
    </source>
</reference>
<evidence type="ECO:0000313" key="5">
    <source>
        <dbReference type="RefSeq" id="XP_013384830.1"/>
    </source>
</evidence>
<dbReference type="RefSeq" id="XP_013384830.1">
    <property type="nucleotide sequence ID" value="XM_013529376.1"/>
</dbReference>
<protein>
    <submittedName>
        <fullName evidence="5">Malignant fibrous histiocytoma-amplified sequence 1 homolog</fullName>
    </submittedName>
</protein>
<gene>
    <name evidence="5" type="primary">LOC106154857</name>
</gene>
<organism evidence="4 5">
    <name type="scientific">Lingula anatina</name>
    <name type="common">Brachiopod</name>
    <name type="synonym">Lingula unguis</name>
    <dbReference type="NCBI Taxonomy" id="7574"/>
    <lineage>
        <taxon>Eukaryota</taxon>
        <taxon>Metazoa</taxon>
        <taxon>Spiralia</taxon>
        <taxon>Lophotrochozoa</taxon>
        <taxon>Brachiopoda</taxon>
        <taxon>Linguliformea</taxon>
        <taxon>Lingulata</taxon>
        <taxon>Lingulida</taxon>
        <taxon>Linguloidea</taxon>
        <taxon>Lingulidae</taxon>
        <taxon>Lingula</taxon>
    </lineage>
</organism>
<dbReference type="InterPro" id="IPR011029">
    <property type="entry name" value="DEATH-like_dom_sf"/>
</dbReference>
<dbReference type="InterPro" id="IPR057263">
    <property type="entry name" value="COR-B"/>
</dbReference>
<dbReference type="Gene3D" id="1.10.533.10">
    <property type="entry name" value="Death Domain, Fas"/>
    <property type="match status" value="1"/>
</dbReference>
<dbReference type="Gene3D" id="3.40.50.300">
    <property type="entry name" value="P-loop containing nucleotide triphosphate hydrolases"/>
    <property type="match status" value="1"/>
</dbReference>
<dbReference type="InterPro" id="IPR001315">
    <property type="entry name" value="CARD"/>
</dbReference>
<dbReference type="GO" id="GO:0042981">
    <property type="term" value="P:regulation of apoptotic process"/>
    <property type="evidence" value="ECO:0007669"/>
    <property type="project" value="InterPro"/>
</dbReference>
<keyword evidence="2" id="KW-0175">Coiled coil</keyword>
<dbReference type="OrthoDB" id="676979at2759"/>
<proteinExistence type="predicted"/>
<dbReference type="Pfam" id="PF08477">
    <property type="entry name" value="Roc"/>
    <property type="match status" value="1"/>
</dbReference>
<dbReference type="InParanoid" id="A0A1S3HFL0"/>
<evidence type="ECO:0000259" key="3">
    <source>
        <dbReference type="PROSITE" id="PS50209"/>
    </source>
</evidence>
<sequence>MLIFDIRWTGVTKLPSSMSQLTQLKSLLLEEDSMVRPPATICQHGTDAILQYLFALLETRATKACTLQLNFLGEVARGKTSLSRTLQSGTPSLTSSVDRTSVVEQGTWNPEDHIRFNINDFGGHQSYRVGHPLFISEAGVVCIVFNSLQYDPLSEGDFTNNIGNWIDMIQSRYPGIDLVVLGTHVDRCDEVKVDEIRCSIQRRMQAQAEKKQMLLDQQIEHLEEQISRNRRCDLPFLEAYRDKYENLKSLRECTKNKTHPIFMVSSQTLLGFGDLEIYLIKLAEAKKVELPKRWLDLASTILKDSGNLLTIDYDYLRQKFMKLNDVTIDLAPTNASSEFNNVMCFLASSGEIIWFEKHPALKNTIFHRQRLLADLLRVVLDHNNYARVNFFLQEGLITQMEMDDYTLRGIVSRNLLKNLWKTFNLNHFDIDTMTELLKSLELCYEVPCKSIMSKDSAYHFPCLLTEGKPEHLSTKWPHEISHEKHQLSLRFQFHHGCPCGVYEKFSVRLHRHLGLFKLRRVDWKDGLYAELGANSILVLRQQRGRECTITISVRGKKIPQLWEHLLNAHNDLLKIQTRDWPGLHFTKHLICPHCERLCLPNPSVFPGEILDLERPSNETRGFYSTVPCDNAVPDRCIPASMVIPAMAEFAPMAEYNKAALRAHQKALVDDITEPCLRDVLLRFQQEGIFSEREVLTVKSRDSQRERNVIFLDILRTKEERAFYEFTRYLGANGQLHLSELLQL</sequence>
<dbReference type="InterPro" id="IPR027417">
    <property type="entry name" value="P-loop_NTPase"/>
</dbReference>